<dbReference type="PANTHER" id="PTHR31901">
    <property type="entry name" value="GH3 DOMAIN-CONTAINING PROTEIN"/>
    <property type="match status" value="1"/>
</dbReference>
<organism evidence="3 4">
    <name type="scientific">Stichopus japonicus</name>
    <name type="common">Sea cucumber</name>
    <dbReference type="NCBI Taxonomy" id="307972"/>
    <lineage>
        <taxon>Eukaryota</taxon>
        <taxon>Metazoa</taxon>
        <taxon>Echinodermata</taxon>
        <taxon>Eleutherozoa</taxon>
        <taxon>Echinozoa</taxon>
        <taxon>Holothuroidea</taxon>
        <taxon>Aspidochirotacea</taxon>
        <taxon>Aspidochirotida</taxon>
        <taxon>Stichopodidae</taxon>
        <taxon>Apostichopus</taxon>
    </lineage>
</organism>
<evidence type="ECO:0000313" key="3">
    <source>
        <dbReference type="EMBL" id="PIK56878.1"/>
    </source>
</evidence>
<protein>
    <submittedName>
        <fullName evidence="3">Putative indole-3-acetic acid-amido synthetase GH3.9</fullName>
    </submittedName>
</protein>
<dbReference type="OrthoDB" id="10004661at2759"/>
<dbReference type="GO" id="GO:0016881">
    <property type="term" value="F:acid-amino acid ligase activity"/>
    <property type="evidence" value="ECO:0007669"/>
    <property type="project" value="TreeGrafter"/>
</dbReference>
<proteinExistence type="predicted"/>
<dbReference type="AlphaFoldDB" id="A0A2G8L9D5"/>
<sequence length="290" mass="33356">MRATLTRALGSGDHERAMKVKEECEKGFDGIEIYSAMYISSEAFMGLNLWPFEDGTSEYALNLTENVFEFIKEEDMDKPNPKTYFVDEVEVGQKYEVVLSQKYGLSLSTWGPRKGHGILPKQPENFIPLPVRNAFCAALRLGEKVDQHVIHDSLSAALNPWKDQVEMKHYTCAENVLVPEQKDSQKPGLYYVFFLELKSNFGDELPDDLNTEILAEVIQKNLYERHEFYRVFNNTKQITTPTVYLTKEGAFTELKEYILANSSASRAQFKMPLKLRTREMAEFLLEHSLP</sequence>
<name>A0A2G8L9D5_STIJA</name>
<evidence type="ECO:0000259" key="2">
    <source>
        <dbReference type="Pfam" id="PF23572"/>
    </source>
</evidence>
<evidence type="ECO:0000313" key="4">
    <source>
        <dbReference type="Proteomes" id="UP000230750"/>
    </source>
</evidence>
<evidence type="ECO:0000259" key="1">
    <source>
        <dbReference type="Pfam" id="PF23571"/>
    </source>
</evidence>
<dbReference type="EMBL" id="MRZV01000161">
    <property type="protein sequence ID" value="PIK56878.1"/>
    <property type="molecule type" value="Genomic_DNA"/>
</dbReference>
<dbReference type="Proteomes" id="UP000230750">
    <property type="component" value="Unassembled WGS sequence"/>
</dbReference>
<comment type="caution">
    <text evidence="3">The sequence shown here is derived from an EMBL/GenBank/DDBJ whole genome shotgun (WGS) entry which is preliminary data.</text>
</comment>
<dbReference type="InterPro" id="IPR055378">
    <property type="entry name" value="GH3_C"/>
</dbReference>
<keyword evidence="4" id="KW-1185">Reference proteome</keyword>
<dbReference type="InterPro" id="IPR004993">
    <property type="entry name" value="GH3"/>
</dbReference>
<dbReference type="Pfam" id="PF23572">
    <property type="entry name" value="GH3_C"/>
    <property type="match status" value="1"/>
</dbReference>
<gene>
    <name evidence="3" type="ORF">BSL78_06204</name>
</gene>
<dbReference type="InterPro" id="IPR055377">
    <property type="entry name" value="GH3_M"/>
</dbReference>
<dbReference type="Pfam" id="PF23571">
    <property type="entry name" value="GH3_M"/>
    <property type="match status" value="1"/>
</dbReference>
<dbReference type="GO" id="GO:0005737">
    <property type="term" value="C:cytoplasm"/>
    <property type="evidence" value="ECO:0007669"/>
    <property type="project" value="TreeGrafter"/>
</dbReference>
<reference evidence="3 4" key="1">
    <citation type="journal article" date="2017" name="PLoS Biol.">
        <title>The sea cucumber genome provides insights into morphological evolution and visceral regeneration.</title>
        <authorList>
            <person name="Zhang X."/>
            <person name="Sun L."/>
            <person name="Yuan J."/>
            <person name="Sun Y."/>
            <person name="Gao Y."/>
            <person name="Zhang L."/>
            <person name="Li S."/>
            <person name="Dai H."/>
            <person name="Hamel J.F."/>
            <person name="Liu C."/>
            <person name="Yu Y."/>
            <person name="Liu S."/>
            <person name="Lin W."/>
            <person name="Guo K."/>
            <person name="Jin S."/>
            <person name="Xu P."/>
            <person name="Storey K.B."/>
            <person name="Huan P."/>
            <person name="Zhang T."/>
            <person name="Zhou Y."/>
            <person name="Zhang J."/>
            <person name="Lin C."/>
            <person name="Li X."/>
            <person name="Xing L."/>
            <person name="Huo D."/>
            <person name="Sun M."/>
            <person name="Wang L."/>
            <person name="Mercier A."/>
            <person name="Li F."/>
            <person name="Yang H."/>
            <person name="Xiang J."/>
        </authorList>
    </citation>
    <scope>NUCLEOTIDE SEQUENCE [LARGE SCALE GENOMIC DNA]</scope>
    <source>
        <strain evidence="3">Shaxun</strain>
        <tissue evidence="3">Muscle</tissue>
    </source>
</reference>
<accession>A0A2G8L9D5</accession>
<feature type="domain" description="GH3 C-terminal" evidence="2">
    <location>
        <begin position="163"/>
        <end position="278"/>
    </location>
</feature>
<dbReference type="PANTHER" id="PTHR31901:SF9">
    <property type="entry name" value="GH3 DOMAIN-CONTAINING PROTEIN"/>
    <property type="match status" value="1"/>
</dbReference>
<feature type="domain" description="GH3 middle" evidence="1">
    <location>
        <begin position="63"/>
        <end position="105"/>
    </location>
</feature>